<dbReference type="InParanoid" id="A0A5N4B7N9"/>
<evidence type="ECO:0000313" key="1">
    <source>
        <dbReference type="EMBL" id="KAB0805370.1"/>
    </source>
</evidence>
<protein>
    <submittedName>
        <fullName evidence="1">Uncharacterized protein</fullName>
    </submittedName>
</protein>
<proteinExistence type="predicted"/>
<sequence>MRGKHKTRPHKLKETIRESVRTHIKLFPLVPSHYTRKNSAKMYLEEGLSIQKMYRLYTEYCSQNNIMELATSRQYRDILNNEFNMVCLNQKRINVKFAQFLTCQQSKKRKTFVKNTSVI</sequence>
<dbReference type="AlphaFoldDB" id="A0A5N4B7N9"/>
<keyword evidence="2" id="KW-1185">Reference proteome</keyword>
<gene>
    <name evidence="1" type="ORF">PPYR_02340</name>
</gene>
<accession>A0A5N4B7N9</accession>
<evidence type="ECO:0000313" key="2">
    <source>
        <dbReference type="Proteomes" id="UP000327044"/>
    </source>
</evidence>
<dbReference type="PANTHER" id="PTHR10773:SF19">
    <property type="match status" value="1"/>
</dbReference>
<dbReference type="PANTHER" id="PTHR10773">
    <property type="entry name" value="DNA-DIRECTED RNA POLYMERASES I, II, AND III SUBUNIT RPABC2"/>
    <property type="match status" value="1"/>
</dbReference>
<dbReference type="EMBL" id="VVIM01000001">
    <property type="protein sequence ID" value="KAB0805370.1"/>
    <property type="molecule type" value="Genomic_DNA"/>
</dbReference>
<name>A0A5N4B7N9_PHOPY</name>
<dbReference type="Proteomes" id="UP000327044">
    <property type="component" value="Unassembled WGS sequence"/>
</dbReference>
<reference evidence="1 2" key="1">
    <citation type="journal article" date="2018" name="Elife">
        <title>Firefly genomes illuminate parallel origins of bioluminescence in beetles.</title>
        <authorList>
            <person name="Fallon T.R."/>
            <person name="Lower S.E."/>
            <person name="Chang C.H."/>
            <person name="Bessho-Uehara M."/>
            <person name="Martin G.J."/>
            <person name="Bewick A.J."/>
            <person name="Behringer M."/>
            <person name="Debat H.J."/>
            <person name="Wong I."/>
            <person name="Day J.C."/>
            <person name="Suvorov A."/>
            <person name="Silva C.J."/>
            <person name="Stanger-Hall K.F."/>
            <person name="Hall D.W."/>
            <person name="Schmitz R.J."/>
            <person name="Nelson D.R."/>
            <person name="Lewis S.M."/>
            <person name="Shigenobu S."/>
            <person name="Bybee S.M."/>
            <person name="Larracuente A.M."/>
            <person name="Oba Y."/>
            <person name="Weng J.K."/>
        </authorList>
    </citation>
    <scope>NUCLEOTIDE SEQUENCE [LARGE SCALE GENOMIC DNA]</scope>
    <source>
        <strain evidence="1">1611_PpyrPB1</strain>
        <tissue evidence="1">Whole body</tissue>
    </source>
</reference>
<comment type="caution">
    <text evidence="1">The sequence shown here is derived from an EMBL/GenBank/DDBJ whole genome shotgun (WGS) entry which is preliminary data.</text>
</comment>
<organism evidence="1 2">
    <name type="scientific">Photinus pyralis</name>
    <name type="common">Common eastern firefly</name>
    <name type="synonym">Lampyris pyralis</name>
    <dbReference type="NCBI Taxonomy" id="7054"/>
    <lineage>
        <taxon>Eukaryota</taxon>
        <taxon>Metazoa</taxon>
        <taxon>Ecdysozoa</taxon>
        <taxon>Arthropoda</taxon>
        <taxon>Hexapoda</taxon>
        <taxon>Insecta</taxon>
        <taxon>Pterygota</taxon>
        <taxon>Neoptera</taxon>
        <taxon>Endopterygota</taxon>
        <taxon>Coleoptera</taxon>
        <taxon>Polyphaga</taxon>
        <taxon>Elateriformia</taxon>
        <taxon>Elateroidea</taxon>
        <taxon>Lampyridae</taxon>
        <taxon>Lampyrinae</taxon>
        <taxon>Photinus</taxon>
    </lineage>
</organism>